<dbReference type="InterPro" id="IPR043832">
    <property type="entry name" value="DUF5809"/>
</dbReference>
<gene>
    <name evidence="2" type="ORF">GCM10008995_26900</name>
</gene>
<protein>
    <submittedName>
        <fullName evidence="2">Uncharacterized protein</fullName>
    </submittedName>
</protein>
<name>A0A830EE56_9EURY</name>
<evidence type="ECO:0000313" key="3">
    <source>
        <dbReference type="Proteomes" id="UP000653099"/>
    </source>
</evidence>
<accession>A0A830EE56</accession>
<sequence>MDTEGSLSPASVGDARAAFDAVGPTAKQVVREAAKAMEFDREEYRDRVTAPVVERARNVLFADRLAVTVGTRAEFNRWVDDSPNYEVTLFGSDDVDRVVWHAAPFADEVVAATFQSERDAAVGTLRRQAFSRIYRPRFAEDEAAGPPDAPGRDSADGSRNDSADGSRNDSADGSRNDSADGSRSDSADGSRSDSADGSRSDSADGGDPERDHR</sequence>
<dbReference type="Proteomes" id="UP000653099">
    <property type="component" value="Unassembled WGS sequence"/>
</dbReference>
<evidence type="ECO:0000313" key="2">
    <source>
        <dbReference type="EMBL" id="GGJ15701.1"/>
    </source>
</evidence>
<reference evidence="2" key="2">
    <citation type="submission" date="2020-09" db="EMBL/GenBank/DDBJ databases">
        <authorList>
            <person name="Sun Q."/>
            <person name="Ohkuma M."/>
        </authorList>
    </citation>
    <scope>NUCLEOTIDE SEQUENCE</scope>
    <source>
        <strain evidence="2">JCM 14359</strain>
    </source>
</reference>
<feature type="compositionally biased region" description="Basic and acidic residues" evidence="1">
    <location>
        <begin position="150"/>
        <end position="213"/>
    </location>
</feature>
<dbReference type="EMBL" id="BMOC01000023">
    <property type="protein sequence ID" value="GGJ15701.1"/>
    <property type="molecule type" value="Genomic_DNA"/>
</dbReference>
<keyword evidence="3" id="KW-1185">Reference proteome</keyword>
<dbReference type="Pfam" id="PF19125">
    <property type="entry name" value="DUF5809"/>
    <property type="match status" value="1"/>
</dbReference>
<reference evidence="2" key="1">
    <citation type="journal article" date="2014" name="Int. J. Syst. Evol. Microbiol.">
        <title>Complete genome sequence of Corynebacterium casei LMG S-19264T (=DSM 44701T), isolated from a smear-ripened cheese.</title>
        <authorList>
            <consortium name="US DOE Joint Genome Institute (JGI-PGF)"/>
            <person name="Walter F."/>
            <person name="Albersmeier A."/>
            <person name="Kalinowski J."/>
            <person name="Ruckert C."/>
        </authorList>
    </citation>
    <scope>NUCLEOTIDE SEQUENCE</scope>
    <source>
        <strain evidence="2">JCM 14359</strain>
    </source>
</reference>
<organism evidence="2 3">
    <name type="scientific">Halobellus salinus</name>
    <dbReference type="NCBI Taxonomy" id="931585"/>
    <lineage>
        <taxon>Archaea</taxon>
        <taxon>Methanobacteriati</taxon>
        <taxon>Methanobacteriota</taxon>
        <taxon>Stenosarchaea group</taxon>
        <taxon>Halobacteria</taxon>
        <taxon>Halobacteriales</taxon>
        <taxon>Haloferacaceae</taxon>
        <taxon>Halobellus</taxon>
    </lineage>
</organism>
<comment type="caution">
    <text evidence="2">The sequence shown here is derived from an EMBL/GenBank/DDBJ whole genome shotgun (WGS) entry which is preliminary data.</text>
</comment>
<evidence type="ECO:0000256" key="1">
    <source>
        <dbReference type="SAM" id="MobiDB-lite"/>
    </source>
</evidence>
<dbReference type="AlphaFoldDB" id="A0A830EE56"/>
<dbReference type="OrthoDB" id="191500at2157"/>
<feature type="region of interest" description="Disordered" evidence="1">
    <location>
        <begin position="137"/>
        <end position="213"/>
    </location>
</feature>
<proteinExistence type="predicted"/>